<name>A0A6C0FNX0_9BACL</name>
<accession>A0A6C0FNX0</accession>
<dbReference type="GO" id="GO:0003700">
    <property type="term" value="F:DNA-binding transcription factor activity"/>
    <property type="evidence" value="ECO:0007669"/>
    <property type="project" value="InterPro"/>
</dbReference>
<dbReference type="SMART" id="SM00347">
    <property type="entry name" value="HTH_MARR"/>
    <property type="match status" value="1"/>
</dbReference>
<keyword evidence="1" id="KW-0805">Transcription regulation</keyword>
<dbReference type="InterPro" id="IPR000835">
    <property type="entry name" value="HTH_MarR-typ"/>
</dbReference>
<feature type="domain" description="HTH marR-type" evidence="4">
    <location>
        <begin position="1"/>
        <end position="137"/>
    </location>
</feature>
<dbReference type="AlphaFoldDB" id="A0A6C0FNX0"/>
<evidence type="ECO:0000313" key="5">
    <source>
        <dbReference type="EMBL" id="QHT58587.1"/>
    </source>
</evidence>
<protein>
    <submittedName>
        <fullName evidence="5">Winged helix-turn-helix transcriptional regulator</fullName>
    </submittedName>
</protein>
<evidence type="ECO:0000256" key="2">
    <source>
        <dbReference type="ARBA" id="ARBA00023125"/>
    </source>
</evidence>
<dbReference type="PANTHER" id="PTHR42756">
    <property type="entry name" value="TRANSCRIPTIONAL REGULATOR, MARR"/>
    <property type="match status" value="1"/>
</dbReference>
<dbReference type="SUPFAM" id="SSF46785">
    <property type="entry name" value="Winged helix' DNA-binding domain"/>
    <property type="match status" value="1"/>
</dbReference>
<dbReference type="InterPro" id="IPR036390">
    <property type="entry name" value="WH_DNA-bd_sf"/>
</dbReference>
<gene>
    <name evidence="5" type="ORF">GXP70_00385</name>
</gene>
<dbReference type="Gene3D" id="1.10.10.10">
    <property type="entry name" value="Winged helix-like DNA-binding domain superfamily/Winged helix DNA-binding domain"/>
    <property type="match status" value="1"/>
</dbReference>
<reference evidence="5 6" key="1">
    <citation type="submission" date="2020-01" db="EMBL/GenBank/DDBJ databases">
        <title>Paenibacillus sp. nov., isolated from tomato rhizosphere.</title>
        <authorList>
            <person name="Weon H.-Y."/>
            <person name="Lee S.A."/>
        </authorList>
    </citation>
    <scope>NUCLEOTIDE SEQUENCE [LARGE SCALE GENOMIC DNA]</scope>
    <source>
        <strain evidence="5 6">12200R-189</strain>
    </source>
</reference>
<dbReference type="PROSITE" id="PS50995">
    <property type="entry name" value="HTH_MARR_2"/>
    <property type="match status" value="1"/>
</dbReference>
<dbReference type="KEGG" id="plyc:GXP70_00385"/>
<evidence type="ECO:0000256" key="3">
    <source>
        <dbReference type="ARBA" id="ARBA00023163"/>
    </source>
</evidence>
<dbReference type="PANTHER" id="PTHR42756:SF1">
    <property type="entry name" value="TRANSCRIPTIONAL REPRESSOR OF EMRAB OPERON"/>
    <property type="match status" value="1"/>
</dbReference>
<dbReference type="Pfam" id="PF12802">
    <property type="entry name" value="MarR_2"/>
    <property type="match status" value="1"/>
</dbReference>
<keyword evidence="6" id="KW-1185">Reference proteome</keyword>
<sequence length="143" mass="16682">MIKGTNSISEQIHLLHILQKHYIHKQLSKIELNEIQARTLNYVLTYPGVIQRDLAQYLGKQNATITNILKILEKRKYIKREITAGNERQKELYITEDGKRQAEFIQHIFSDLEDIISGALHDLEKSNVKDGLKKISDHLKRHT</sequence>
<dbReference type="RefSeq" id="WP_162354662.1">
    <property type="nucleotide sequence ID" value="NZ_CP048209.1"/>
</dbReference>
<dbReference type="Proteomes" id="UP000476064">
    <property type="component" value="Chromosome"/>
</dbReference>
<keyword evidence="3" id="KW-0804">Transcription</keyword>
<dbReference type="EMBL" id="CP048209">
    <property type="protein sequence ID" value="QHT58587.1"/>
    <property type="molecule type" value="Genomic_DNA"/>
</dbReference>
<keyword evidence="2" id="KW-0238">DNA-binding</keyword>
<dbReference type="GO" id="GO:0003677">
    <property type="term" value="F:DNA binding"/>
    <property type="evidence" value="ECO:0007669"/>
    <property type="project" value="UniProtKB-KW"/>
</dbReference>
<evidence type="ECO:0000313" key="6">
    <source>
        <dbReference type="Proteomes" id="UP000476064"/>
    </source>
</evidence>
<evidence type="ECO:0000256" key="1">
    <source>
        <dbReference type="ARBA" id="ARBA00023015"/>
    </source>
</evidence>
<dbReference type="InterPro" id="IPR036388">
    <property type="entry name" value="WH-like_DNA-bd_sf"/>
</dbReference>
<organism evidence="5 6">
    <name type="scientific">Paenibacillus lycopersici</name>
    <dbReference type="NCBI Taxonomy" id="2704462"/>
    <lineage>
        <taxon>Bacteria</taxon>
        <taxon>Bacillati</taxon>
        <taxon>Bacillota</taxon>
        <taxon>Bacilli</taxon>
        <taxon>Bacillales</taxon>
        <taxon>Paenibacillaceae</taxon>
        <taxon>Paenibacillus</taxon>
    </lineage>
</organism>
<proteinExistence type="predicted"/>
<evidence type="ECO:0000259" key="4">
    <source>
        <dbReference type="PROSITE" id="PS50995"/>
    </source>
</evidence>